<feature type="region of interest" description="Disordered" evidence="1">
    <location>
        <begin position="81"/>
        <end position="139"/>
    </location>
</feature>
<reference evidence="3" key="2">
    <citation type="submission" date="2015-01" db="EMBL/GenBank/DDBJ databases">
        <title>Evolutionary Origins and Diversification of the Mycorrhizal Mutualists.</title>
        <authorList>
            <consortium name="DOE Joint Genome Institute"/>
            <consortium name="Mycorrhizal Genomics Consortium"/>
            <person name="Kohler A."/>
            <person name="Kuo A."/>
            <person name="Nagy L.G."/>
            <person name="Floudas D."/>
            <person name="Copeland A."/>
            <person name="Barry K.W."/>
            <person name="Cichocki N."/>
            <person name="Veneault-Fourrey C."/>
            <person name="LaButti K."/>
            <person name="Lindquist E.A."/>
            <person name="Lipzen A."/>
            <person name="Lundell T."/>
            <person name="Morin E."/>
            <person name="Murat C."/>
            <person name="Riley R."/>
            <person name="Ohm R."/>
            <person name="Sun H."/>
            <person name="Tunlid A."/>
            <person name="Henrissat B."/>
            <person name="Grigoriev I.V."/>
            <person name="Hibbett D.S."/>
            <person name="Martin F."/>
        </authorList>
    </citation>
    <scope>NUCLEOTIDE SEQUENCE [LARGE SCALE GENOMIC DNA]</scope>
    <source>
        <strain evidence="3">MUT 4182</strain>
    </source>
</reference>
<accession>A0A0C3QA53</accession>
<feature type="region of interest" description="Disordered" evidence="1">
    <location>
        <begin position="402"/>
        <end position="493"/>
    </location>
</feature>
<dbReference type="EMBL" id="KN823155">
    <property type="protein sequence ID" value="KIO20939.1"/>
    <property type="molecule type" value="Genomic_DNA"/>
</dbReference>
<dbReference type="Proteomes" id="UP000054248">
    <property type="component" value="Unassembled WGS sequence"/>
</dbReference>
<feature type="compositionally biased region" description="Low complexity" evidence="1">
    <location>
        <begin position="169"/>
        <end position="185"/>
    </location>
</feature>
<dbReference type="OrthoDB" id="3241594at2759"/>
<evidence type="ECO:0000313" key="3">
    <source>
        <dbReference type="Proteomes" id="UP000054248"/>
    </source>
</evidence>
<name>A0A0C3QA53_9AGAM</name>
<feature type="compositionally biased region" description="Acidic residues" evidence="1">
    <location>
        <begin position="186"/>
        <end position="198"/>
    </location>
</feature>
<feature type="compositionally biased region" description="Low complexity" evidence="1">
    <location>
        <begin position="224"/>
        <end position="245"/>
    </location>
</feature>
<organism evidence="2 3">
    <name type="scientific">Tulasnella calospora MUT 4182</name>
    <dbReference type="NCBI Taxonomy" id="1051891"/>
    <lineage>
        <taxon>Eukaryota</taxon>
        <taxon>Fungi</taxon>
        <taxon>Dikarya</taxon>
        <taxon>Basidiomycota</taxon>
        <taxon>Agaricomycotina</taxon>
        <taxon>Agaricomycetes</taxon>
        <taxon>Cantharellales</taxon>
        <taxon>Tulasnellaceae</taxon>
        <taxon>Tulasnella</taxon>
    </lineage>
</organism>
<evidence type="ECO:0000313" key="2">
    <source>
        <dbReference type="EMBL" id="KIO20939.1"/>
    </source>
</evidence>
<feature type="compositionally biased region" description="Low complexity" evidence="1">
    <location>
        <begin position="406"/>
        <end position="422"/>
    </location>
</feature>
<feature type="compositionally biased region" description="Low complexity" evidence="1">
    <location>
        <begin position="84"/>
        <end position="98"/>
    </location>
</feature>
<feature type="region of interest" description="Disordered" evidence="1">
    <location>
        <begin position="32"/>
        <end position="61"/>
    </location>
</feature>
<feature type="compositionally biased region" description="Acidic residues" evidence="1">
    <location>
        <begin position="246"/>
        <end position="257"/>
    </location>
</feature>
<evidence type="ECO:0000256" key="1">
    <source>
        <dbReference type="SAM" id="MobiDB-lite"/>
    </source>
</evidence>
<protein>
    <submittedName>
        <fullName evidence="2">Uncharacterized protein</fullName>
    </submittedName>
</protein>
<feature type="compositionally biased region" description="Acidic residues" evidence="1">
    <location>
        <begin position="99"/>
        <end position="116"/>
    </location>
</feature>
<gene>
    <name evidence="2" type="ORF">M407DRAFT_219571</name>
</gene>
<dbReference type="AlphaFoldDB" id="A0A0C3QA53"/>
<proteinExistence type="predicted"/>
<feature type="compositionally biased region" description="Acidic residues" evidence="1">
    <location>
        <begin position="480"/>
        <end position="491"/>
    </location>
</feature>
<sequence>MATQTLTFTTTPTAAPSYTKLTIPNATTTIPRTQSVESIKLIGRNPSPAPSPAKLQRSSSASEMLALVGLANLQRLHICASEPSSSSGGLDSTPAASAADDDENTASSSDSEECETPDQVSPPYTRPTSPIGYIYDFDSEDDDTWDIRKVKYTAGAELAPCYARTGAGSAAVAESSSASLRSSFSDSEDDEDEEEDDGMMISNKKRSWSPGTPAIEKVEYHWNTPTTSTASSSATSSTVTTPLTPVEDDEDGYFNDDDDDMVGSELDAGEVWPDEMDSDDFPFLHSWPHSWIWTPPSDAPSTYANPTPNPLPMIHFHYVESQVPDQSSWTPIQDSRFGNSLTVPGHRAYNCAEPTPTKARLPTPILRVAPMQQLCEGARVEYDDKLGRRAVRVPDLKEQKEMGLYSVPSVSTTSSSSSSSSSQKKGRGRARSRVRGMADDDDDYDEPQVEEGRGRGRSSGRKMTVQSARHFVLSSIREADDGDEEGDEEPFVYDGVSGRATRLSRWD</sequence>
<feature type="region of interest" description="Disordered" evidence="1">
    <location>
        <begin position="166"/>
        <end position="257"/>
    </location>
</feature>
<feature type="compositionally biased region" description="Acidic residues" evidence="1">
    <location>
        <begin position="439"/>
        <end position="449"/>
    </location>
</feature>
<feature type="compositionally biased region" description="Basic residues" evidence="1">
    <location>
        <begin position="424"/>
        <end position="434"/>
    </location>
</feature>
<dbReference type="HOGENOM" id="CLU_537698_0_0_1"/>
<keyword evidence="3" id="KW-1185">Reference proteome</keyword>
<reference evidence="2 3" key="1">
    <citation type="submission" date="2014-04" db="EMBL/GenBank/DDBJ databases">
        <authorList>
            <consortium name="DOE Joint Genome Institute"/>
            <person name="Kuo A."/>
            <person name="Girlanda M."/>
            <person name="Perotto S."/>
            <person name="Kohler A."/>
            <person name="Nagy L.G."/>
            <person name="Floudas D."/>
            <person name="Copeland A."/>
            <person name="Barry K.W."/>
            <person name="Cichocki N."/>
            <person name="Veneault-Fourrey C."/>
            <person name="LaButti K."/>
            <person name="Lindquist E.A."/>
            <person name="Lipzen A."/>
            <person name="Lundell T."/>
            <person name="Morin E."/>
            <person name="Murat C."/>
            <person name="Sun H."/>
            <person name="Tunlid A."/>
            <person name="Henrissat B."/>
            <person name="Grigoriev I.V."/>
            <person name="Hibbett D.S."/>
            <person name="Martin F."/>
            <person name="Nordberg H.P."/>
            <person name="Cantor M.N."/>
            <person name="Hua S.X."/>
        </authorList>
    </citation>
    <scope>NUCLEOTIDE SEQUENCE [LARGE SCALE GENOMIC DNA]</scope>
    <source>
        <strain evidence="2 3">MUT 4182</strain>
    </source>
</reference>